<evidence type="ECO:0000313" key="2">
    <source>
        <dbReference type="EMBL" id="CAD6204364.1"/>
    </source>
</evidence>
<dbReference type="Pfam" id="PF13456">
    <property type="entry name" value="RVT_3"/>
    <property type="match status" value="1"/>
</dbReference>
<dbReference type="Proteomes" id="UP000604825">
    <property type="component" value="Unassembled WGS sequence"/>
</dbReference>
<organism evidence="2 3">
    <name type="scientific">Miscanthus lutarioriparius</name>
    <dbReference type="NCBI Taxonomy" id="422564"/>
    <lineage>
        <taxon>Eukaryota</taxon>
        <taxon>Viridiplantae</taxon>
        <taxon>Streptophyta</taxon>
        <taxon>Embryophyta</taxon>
        <taxon>Tracheophyta</taxon>
        <taxon>Spermatophyta</taxon>
        <taxon>Magnoliopsida</taxon>
        <taxon>Liliopsida</taxon>
        <taxon>Poales</taxon>
        <taxon>Poaceae</taxon>
        <taxon>PACMAD clade</taxon>
        <taxon>Panicoideae</taxon>
        <taxon>Andropogonodae</taxon>
        <taxon>Andropogoneae</taxon>
        <taxon>Saccharinae</taxon>
        <taxon>Miscanthus</taxon>
    </lineage>
</organism>
<dbReference type="InterPro" id="IPR002156">
    <property type="entry name" value="RNaseH_domain"/>
</dbReference>
<dbReference type="AlphaFoldDB" id="A0A811MGW5"/>
<dbReference type="InterPro" id="IPR036397">
    <property type="entry name" value="RNaseH_sf"/>
</dbReference>
<gene>
    <name evidence="2" type="ORF">NCGR_LOCUS2358</name>
</gene>
<accession>A0A811MGW5</accession>
<dbReference type="InterPro" id="IPR044730">
    <property type="entry name" value="RNase_H-like_dom_plant"/>
</dbReference>
<dbReference type="SUPFAM" id="SSF53098">
    <property type="entry name" value="Ribonuclease H-like"/>
    <property type="match status" value="1"/>
</dbReference>
<comment type="caution">
    <text evidence="2">The sequence shown here is derived from an EMBL/GenBank/DDBJ whole genome shotgun (WGS) entry which is preliminary data.</text>
</comment>
<evidence type="ECO:0000259" key="1">
    <source>
        <dbReference type="Pfam" id="PF13456"/>
    </source>
</evidence>
<reference evidence="2" key="1">
    <citation type="submission" date="2020-10" db="EMBL/GenBank/DDBJ databases">
        <authorList>
            <person name="Han B."/>
            <person name="Lu T."/>
            <person name="Zhao Q."/>
            <person name="Huang X."/>
            <person name="Zhao Y."/>
        </authorList>
    </citation>
    <scope>NUCLEOTIDE SEQUENCE</scope>
</reference>
<dbReference type="GO" id="GO:0004523">
    <property type="term" value="F:RNA-DNA hybrid ribonuclease activity"/>
    <property type="evidence" value="ECO:0007669"/>
    <property type="project" value="InterPro"/>
</dbReference>
<dbReference type="OrthoDB" id="691445at2759"/>
<dbReference type="PANTHER" id="PTHR47723">
    <property type="entry name" value="OS05G0353850 PROTEIN"/>
    <property type="match status" value="1"/>
</dbReference>
<proteinExistence type="predicted"/>
<protein>
    <recommendedName>
        <fullName evidence="1">RNase H type-1 domain-containing protein</fullName>
    </recommendedName>
</protein>
<sequence length="194" mass="21915">MVQWSVDTAYDLWQISQAKKATKPGDTRQTWKTPPTGWYKCNVDAAFYADAGQGATGAALRGSAGNFIAGRARWYPHGIDALMMETLACRDGMVLARDNSVERLQLETDCQELAVLWSRKTYKRSYLAAIFRDIEEISVNFIDFSLMYANRSCNRVAHMLAKQVTEDIRLGEWHSAPTCIDLLLTEDCNPVTHR</sequence>
<keyword evidence="3" id="KW-1185">Reference proteome</keyword>
<name>A0A811MGW5_9POAL</name>
<dbReference type="CDD" id="cd06222">
    <property type="entry name" value="RNase_H_like"/>
    <property type="match status" value="1"/>
</dbReference>
<dbReference type="GO" id="GO:0003676">
    <property type="term" value="F:nucleic acid binding"/>
    <property type="evidence" value="ECO:0007669"/>
    <property type="project" value="InterPro"/>
</dbReference>
<dbReference type="InterPro" id="IPR053151">
    <property type="entry name" value="RNase_H-like"/>
</dbReference>
<dbReference type="PANTHER" id="PTHR47723:SF24">
    <property type="entry name" value="RNASE H TYPE-1 DOMAIN-CONTAINING PROTEIN"/>
    <property type="match status" value="1"/>
</dbReference>
<dbReference type="EMBL" id="CAJGYO010000001">
    <property type="protein sequence ID" value="CAD6204364.1"/>
    <property type="molecule type" value="Genomic_DNA"/>
</dbReference>
<evidence type="ECO:0000313" key="3">
    <source>
        <dbReference type="Proteomes" id="UP000604825"/>
    </source>
</evidence>
<feature type="domain" description="RNase H type-1" evidence="1">
    <location>
        <begin position="42"/>
        <end position="163"/>
    </location>
</feature>
<dbReference type="Gene3D" id="3.30.420.10">
    <property type="entry name" value="Ribonuclease H-like superfamily/Ribonuclease H"/>
    <property type="match status" value="1"/>
</dbReference>
<dbReference type="InterPro" id="IPR012337">
    <property type="entry name" value="RNaseH-like_sf"/>
</dbReference>